<dbReference type="Proteomes" id="UP001596220">
    <property type="component" value="Unassembled WGS sequence"/>
</dbReference>
<reference evidence="3" key="1">
    <citation type="journal article" date="2019" name="Int. J. Syst. Evol. Microbiol.">
        <title>The Global Catalogue of Microorganisms (GCM) 10K type strain sequencing project: providing services to taxonomists for standard genome sequencing and annotation.</title>
        <authorList>
            <consortium name="The Broad Institute Genomics Platform"/>
            <consortium name="The Broad Institute Genome Sequencing Center for Infectious Disease"/>
            <person name="Wu L."/>
            <person name="Ma J."/>
        </authorList>
    </citation>
    <scope>NUCLEOTIDE SEQUENCE [LARGE SCALE GENOMIC DNA]</scope>
    <source>
        <strain evidence="3">CGMCC 4.7246</strain>
    </source>
</reference>
<dbReference type="RefSeq" id="WP_380643692.1">
    <property type="nucleotide sequence ID" value="NZ_JBHSQO010000085.1"/>
</dbReference>
<evidence type="ECO:0000313" key="3">
    <source>
        <dbReference type="Proteomes" id="UP001596220"/>
    </source>
</evidence>
<comment type="caution">
    <text evidence="2">The sequence shown here is derived from an EMBL/GenBank/DDBJ whole genome shotgun (WGS) entry which is preliminary data.</text>
</comment>
<gene>
    <name evidence="2" type="primary">cas8c</name>
    <name evidence="2" type="ORF">ACFP3R_37220</name>
</gene>
<proteinExistence type="predicted"/>
<feature type="compositionally biased region" description="Low complexity" evidence="1">
    <location>
        <begin position="581"/>
        <end position="595"/>
    </location>
</feature>
<dbReference type="InterPro" id="IPR010144">
    <property type="entry name" value="CRISPR-assoc_prot_Csd1-typ"/>
</dbReference>
<dbReference type="Pfam" id="PF09709">
    <property type="entry name" value="Cas_Csd1"/>
    <property type="match status" value="1"/>
</dbReference>
<dbReference type="EMBL" id="JBHSQO010000085">
    <property type="protein sequence ID" value="MFC6094936.1"/>
    <property type="molecule type" value="Genomic_DNA"/>
</dbReference>
<accession>A0ABW1PIH0</accession>
<feature type="region of interest" description="Disordered" evidence="1">
    <location>
        <begin position="567"/>
        <end position="606"/>
    </location>
</feature>
<organism evidence="2 3">
    <name type="scientific">Saccharothrix lopnurensis</name>
    <dbReference type="NCBI Taxonomy" id="1670621"/>
    <lineage>
        <taxon>Bacteria</taxon>
        <taxon>Bacillati</taxon>
        <taxon>Actinomycetota</taxon>
        <taxon>Actinomycetes</taxon>
        <taxon>Pseudonocardiales</taxon>
        <taxon>Pseudonocardiaceae</taxon>
        <taxon>Saccharothrix</taxon>
    </lineage>
</organism>
<dbReference type="NCBIfam" id="TIGR01863">
    <property type="entry name" value="cas_Csd1"/>
    <property type="match status" value="1"/>
</dbReference>
<evidence type="ECO:0000256" key="1">
    <source>
        <dbReference type="SAM" id="MobiDB-lite"/>
    </source>
</evidence>
<evidence type="ECO:0000313" key="2">
    <source>
        <dbReference type="EMBL" id="MFC6094936.1"/>
    </source>
</evidence>
<sequence length="606" mass="65998">MLVKRLVDHAAQDPSAKPFHRALRFDLELRLTADGALAGQGLESLVAPDAAGRPRGAEHTVPAVVRTVGVAPHLAADDVQYVLGWADADSKPHRVRQCHEAFVDLTRRWADSPEGRDDPIAHAVASFYASGAPADMTPDPAVASKQRVLITVDGTSVYRAPSVASFWAAEVARRKGGGREGLCLVCGRTGPLLDTLPGKVPARLVPRASNDAALVSINERVFGYDLTTQLTCSPICITCGEGLSAGLVRVLNSPDTASFGGQDSRLAWWVTNPVKRNPMRLILGADPHQVADLIRSIRTGSRPREVDKTKFCALTVGGNIARVMVRDWLEMPLTTMEDNVASWFTDLDMATLHPGEPQRQSLERLVRVTGRWLRTEKRYAFLGAKGADRPDGVQRDLLRAAMRDIPLPPSLLTHVINRVRTDGRLDTPRAALIHLALMRSPHTPENPMPGLDPTNTEPAYVAGRLFAALDAVQHDAFEGKLNTTYANRFFAGAVTNPRSALIAGRKLADAWLRKFRGPRRGTGVNHRRDLDELFGLLDAGTGIPSHANPAQQALFLLGYHHQRAHRFSTLRRRAEQRAAGTTPDQTAPDQTTPDHTAVDAAQEIPA</sequence>
<keyword evidence="3" id="KW-1185">Reference proteome</keyword>
<protein>
    <submittedName>
        <fullName evidence="2">Type I-C CRISPR-associated protein Cas8c/Csd1</fullName>
    </submittedName>
</protein>
<name>A0ABW1PIH0_9PSEU</name>